<comment type="caution">
    <text evidence="1">The sequence shown here is derived from an EMBL/GenBank/DDBJ whole genome shotgun (WGS) entry which is preliminary data.</text>
</comment>
<proteinExistence type="predicted"/>
<name>A0A4Z2J962_9TELE</name>
<accession>A0A4Z2J962</accession>
<dbReference type="Proteomes" id="UP000314294">
    <property type="component" value="Unassembled WGS sequence"/>
</dbReference>
<dbReference type="EMBL" id="SRLO01000012">
    <property type="protein sequence ID" value="TNN86905.1"/>
    <property type="molecule type" value="Genomic_DNA"/>
</dbReference>
<reference evidence="1 2" key="1">
    <citation type="submission" date="2019-03" db="EMBL/GenBank/DDBJ databases">
        <title>First draft genome of Liparis tanakae, snailfish: a comprehensive survey of snailfish specific genes.</title>
        <authorList>
            <person name="Kim W."/>
            <person name="Song I."/>
            <person name="Jeong J.-H."/>
            <person name="Kim D."/>
            <person name="Kim S."/>
            <person name="Ryu S."/>
            <person name="Song J.Y."/>
            <person name="Lee S.K."/>
        </authorList>
    </citation>
    <scope>NUCLEOTIDE SEQUENCE [LARGE SCALE GENOMIC DNA]</scope>
    <source>
        <tissue evidence="1">Muscle</tissue>
    </source>
</reference>
<evidence type="ECO:0000313" key="2">
    <source>
        <dbReference type="Proteomes" id="UP000314294"/>
    </source>
</evidence>
<gene>
    <name evidence="1" type="ORF">EYF80_002660</name>
</gene>
<evidence type="ECO:0000313" key="1">
    <source>
        <dbReference type="EMBL" id="TNN86905.1"/>
    </source>
</evidence>
<protein>
    <submittedName>
        <fullName evidence="1">Uncharacterized protein</fullName>
    </submittedName>
</protein>
<sequence>MLDADGWMIRRAVQPALCCKLTETVNNLSLGHDVNVGVLQRVWAVVLLQGQIAAVRLHNKLQ</sequence>
<dbReference type="AlphaFoldDB" id="A0A4Z2J962"/>
<organism evidence="1 2">
    <name type="scientific">Liparis tanakae</name>
    <name type="common">Tanaka's snailfish</name>
    <dbReference type="NCBI Taxonomy" id="230148"/>
    <lineage>
        <taxon>Eukaryota</taxon>
        <taxon>Metazoa</taxon>
        <taxon>Chordata</taxon>
        <taxon>Craniata</taxon>
        <taxon>Vertebrata</taxon>
        <taxon>Euteleostomi</taxon>
        <taxon>Actinopterygii</taxon>
        <taxon>Neopterygii</taxon>
        <taxon>Teleostei</taxon>
        <taxon>Neoteleostei</taxon>
        <taxon>Acanthomorphata</taxon>
        <taxon>Eupercaria</taxon>
        <taxon>Perciformes</taxon>
        <taxon>Cottioidei</taxon>
        <taxon>Cottales</taxon>
        <taxon>Liparidae</taxon>
        <taxon>Liparis</taxon>
    </lineage>
</organism>
<keyword evidence="2" id="KW-1185">Reference proteome</keyword>